<dbReference type="PROSITE" id="PS50048">
    <property type="entry name" value="ZN2_CY6_FUNGAL_2"/>
    <property type="match status" value="1"/>
</dbReference>
<dbReference type="OrthoDB" id="3034343at2759"/>
<dbReference type="Proteomes" id="UP000054337">
    <property type="component" value="Unassembled WGS sequence"/>
</dbReference>
<dbReference type="PANTHER" id="PTHR31668:SF10">
    <property type="entry name" value="ZN(II)2CYS6 TRANSCRIPTION FACTOR (EUROFUNG)"/>
    <property type="match status" value="1"/>
</dbReference>
<gene>
    <name evidence="5" type="ORF">COCVIDRAFT_11527</name>
</gene>
<evidence type="ECO:0000313" key="6">
    <source>
        <dbReference type="Proteomes" id="UP000054337"/>
    </source>
</evidence>
<dbReference type="SUPFAM" id="SSF57701">
    <property type="entry name" value="Zn2/Cys6 DNA-binding domain"/>
    <property type="match status" value="1"/>
</dbReference>
<dbReference type="InterPro" id="IPR050797">
    <property type="entry name" value="Carb_Metab_Trans_Reg"/>
</dbReference>
<name>W7F0C3_BIPV3</name>
<dbReference type="RefSeq" id="XP_014562042.1">
    <property type="nucleotide sequence ID" value="XM_014706556.1"/>
</dbReference>
<reference evidence="5 6" key="1">
    <citation type="journal article" date="2013" name="PLoS Genet.">
        <title>Comparative genome structure, secondary metabolite, and effector coding capacity across Cochliobolus pathogens.</title>
        <authorList>
            <person name="Condon B.J."/>
            <person name="Leng Y."/>
            <person name="Wu D."/>
            <person name="Bushley K.E."/>
            <person name="Ohm R.A."/>
            <person name="Otillar R."/>
            <person name="Martin J."/>
            <person name="Schackwitz W."/>
            <person name="Grimwood J."/>
            <person name="MohdZainudin N."/>
            <person name="Xue C."/>
            <person name="Wang R."/>
            <person name="Manning V.A."/>
            <person name="Dhillon B."/>
            <person name="Tu Z.J."/>
            <person name="Steffenson B.J."/>
            <person name="Salamov A."/>
            <person name="Sun H."/>
            <person name="Lowry S."/>
            <person name="LaButti K."/>
            <person name="Han J."/>
            <person name="Copeland A."/>
            <person name="Lindquist E."/>
            <person name="Barry K."/>
            <person name="Schmutz J."/>
            <person name="Baker S.E."/>
            <person name="Ciuffetti L.M."/>
            <person name="Grigoriev I.V."/>
            <person name="Zhong S."/>
            <person name="Turgeon B.G."/>
        </authorList>
    </citation>
    <scope>NUCLEOTIDE SEQUENCE [LARGE SCALE GENOMIC DNA]</scope>
    <source>
        <strain evidence="5 6">FI3</strain>
    </source>
</reference>
<dbReference type="GO" id="GO:0000981">
    <property type="term" value="F:DNA-binding transcription factor activity, RNA polymerase II-specific"/>
    <property type="evidence" value="ECO:0007669"/>
    <property type="project" value="InterPro"/>
</dbReference>
<feature type="compositionally biased region" description="Polar residues" evidence="3">
    <location>
        <begin position="65"/>
        <end position="80"/>
    </location>
</feature>
<dbReference type="HOGENOM" id="CLU_009827_1_0_1"/>
<keyword evidence="2" id="KW-0539">Nucleus</keyword>
<dbReference type="GO" id="GO:0001080">
    <property type="term" value="P:nitrogen catabolite activation of transcription from RNA polymerase II promoter"/>
    <property type="evidence" value="ECO:0007669"/>
    <property type="project" value="TreeGrafter"/>
</dbReference>
<dbReference type="CDD" id="cd12148">
    <property type="entry name" value="fungal_TF_MHR"/>
    <property type="match status" value="1"/>
</dbReference>
<dbReference type="GO" id="GO:0003677">
    <property type="term" value="F:DNA binding"/>
    <property type="evidence" value="ECO:0007669"/>
    <property type="project" value="InterPro"/>
</dbReference>
<dbReference type="InterPro" id="IPR007219">
    <property type="entry name" value="XnlR_reg_dom"/>
</dbReference>
<dbReference type="GO" id="GO:0008270">
    <property type="term" value="F:zinc ion binding"/>
    <property type="evidence" value="ECO:0007669"/>
    <property type="project" value="InterPro"/>
</dbReference>
<proteinExistence type="predicted"/>
<evidence type="ECO:0000313" key="5">
    <source>
        <dbReference type="EMBL" id="EUN32639.1"/>
    </source>
</evidence>
<accession>W7F0C3</accession>
<organism evidence="5 6">
    <name type="scientific">Bipolaris victoriae (strain FI3)</name>
    <name type="common">Victoria blight of oats agent</name>
    <name type="synonym">Cochliobolus victoriae</name>
    <dbReference type="NCBI Taxonomy" id="930091"/>
    <lineage>
        <taxon>Eukaryota</taxon>
        <taxon>Fungi</taxon>
        <taxon>Dikarya</taxon>
        <taxon>Ascomycota</taxon>
        <taxon>Pezizomycotina</taxon>
        <taxon>Dothideomycetes</taxon>
        <taxon>Pleosporomycetidae</taxon>
        <taxon>Pleosporales</taxon>
        <taxon>Pleosporineae</taxon>
        <taxon>Pleosporaceae</taxon>
        <taxon>Bipolaris</taxon>
    </lineage>
</organism>
<evidence type="ECO:0000256" key="1">
    <source>
        <dbReference type="ARBA" id="ARBA00022723"/>
    </source>
</evidence>
<feature type="region of interest" description="Disordered" evidence="3">
    <location>
        <begin position="59"/>
        <end position="86"/>
    </location>
</feature>
<keyword evidence="1" id="KW-0479">Metal-binding</keyword>
<dbReference type="Pfam" id="PF04082">
    <property type="entry name" value="Fungal_trans"/>
    <property type="match status" value="1"/>
</dbReference>
<evidence type="ECO:0000256" key="3">
    <source>
        <dbReference type="SAM" id="MobiDB-lite"/>
    </source>
</evidence>
<dbReference type="GO" id="GO:0006351">
    <property type="term" value="P:DNA-templated transcription"/>
    <property type="evidence" value="ECO:0007669"/>
    <property type="project" value="InterPro"/>
</dbReference>
<dbReference type="GO" id="GO:0005634">
    <property type="term" value="C:nucleus"/>
    <property type="evidence" value="ECO:0007669"/>
    <property type="project" value="TreeGrafter"/>
</dbReference>
<dbReference type="AlphaFoldDB" id="W7F0C3"/>
<dbReference type="InterPro" id="IPR001138">
    <property type="entry name" value="Zn2Cys6_DnaBD"/>
</dbReference>
<keyword evidence="6" id="KW-1185">Reference proteome</keyword>
<dbReference type="InterPro" id="IPR036864">
    <property type="entry name" value="Zn2-C6_fun-type_DNA-bd_sf"/>
</dbReference>
<dbReference type="PROSITE" id="PS00463">
    <property type="entry name" value="ZN2_CY6_FUNGAL_1"/>
    <property type="match status" value="1"/>
</dbReference>
<dbReference type="GeneID" id="26250711"/>
<dbReference type="SMART" id="SM00906">
    <property type="entry name" value="Fungal_trans"/>
    <property type="match status" value="1"/>
</dbReference>
<evidence type="ECO:0000259" key="4">
    <source>
        <dbReference type="PROSITE" id="PS50048"/>
    </source>
</evidence>
<dbReference type="PANTHER" id="PTHR31668">
    <property type="entry name" value="GLUCOSE TRANSPORT TRANSCRIPTION REGULATOR RGT1-RELATED-RELATED"/>
    <property type="match status" value="1"/>
</dbReference>
<dbReference type="SMART" id="SM00066">
    <property type="entry name" value="GAL4"/>
    <property type="match status" value="1"/>
</dbReference>
<feature type="domain" description="Zn(2)-C6 fungal-type" evidence="4">
    <location>
        <begin position="16"/>
        <end position="48"/>
    </location>
</feature>
<dbReference type="CDD" id="cd00067">
    <property type="entry name" value="GAL4"/>
    <property type="match status" value="1"/>
</dbReference>
<sequence length="623" mass="69526">MRSPPRRVVKGRSQPACNPCRRRKSRCKYEPAEHACLMCKAHQTQCVRTLRNGSIQGTWRDDQIEQSSCHPRQSPSQPSMRTRDLGPSAVDANLAAISTSPSLYLGAAPEVAFDADNEDNPHIAAPATAADSHFLQGYLSSIHAAQGERAIRPALPGTASAPVIFMRVKKRPVGLTIDPNPSSAKLQMIVKLLEPHQDALLMVYRTKANACFPILHEDFFSQPSTRSRISPAVLACLYAHAMCYWPSDQQLRKYHRPDGRFIWNLALDALYSELHISPDMSSIISILLNIGGRPTTTMVGNGMLLGSAISLAKCLGLHRNPAPWNITEQEKTFRTNVWYCLVIHDRWTSLTHGTPPHIRQTHHDIPLPKRTSPDEPGRVFEVLASLSTALGNYLEGLYAISEEANIAALARNLLLDLNTWTDMLPGDIRRILVRGSDLTIPGAANLRLCYLALNFFNLRLYLSVEEADIPLGQASSERLLEARRAAEDIVLFVQELSVKQLEDFWLPTAAFVLTSTAAFLLRLAVQVDFPLSESPTQSLSLSLAHDLVNCLRSHKELHGWELGDICLTQYADVVDRLWDQHVPPELDMTLLDSAPFISDPIFFHSTVADQWDPLVWSEELREE</sequence>
<dbReference type="EMBL" id="KI968693">
    <property type="protein sequence ID" value="EUN32639.1"/>
    <property type="molecule type" value="Genomic_DNA"/>
</dbReference>
<evidence type="ECO:0000256" key="2">
    <source>
        <dbReference type="ARBA" id="ARBA00023242"/>
    </source>
</evidence>
<protein>
    <recommendedName>
        <fullName evidence="4">Zn(2)-C6 fungal-type domain-containing protein</fullName>
    </recommendedName>
</protein>